<dbReference type="EMBL" id="LGTQ01000012">
    <property type="protein sequence ID" value="KPM47241.1"/>
    <property type="molecule type" value="Genomic_DNA"/>
</dbReference>
<gene>
    <name evidence="2" type="ORF">AFM12_15700</name>
</gene>
<dbReference type="InterPro" id="IPR000182">
    <property type="entry name" value="GNAT_dom"/>
</dbReference>
<organism evidence="2 3">
    <name type="scientific">Jiulongibacter sediminis</name>
    <dbReference type="NCBI Taxonomy" id="1605367"/>
    <lineage>
        <taxon>Bacteria</taxon>
        <taxon>Pseudomonadati</taxon>
        <taxon>Bacteroidota</taxon>
        <taxon>Cytophagia</taxon>
        <taxon>Cytophagales</taxon>
        <taxon>Leadbetterellaceae</taxon>
        <taxon>Jiulongibacter</taxon>
    </lineage>
</organism>
<dbReference type="Gene3D" id="3.40.630.30">
    <property type="match status" value="1"/>
</dbReference>
<evidence type="ECO:0000259" key="1">
    <source>
        <dbReference type="PROSITE" id="PS51186"/>
    </source>
</evidence>
<dbReference type="PROSITE" id="PS51186">
    <property type="entry name" value="GNAT"/>
    <property type="match status" value="1"/>
</dbReference>
<keyword evidence="3" id="KW-1185">Reference proteome</keyword>
<dbReference type="Pfam" id="PF00583">
    <property type="entry name" value="Acetyltransf_1"/>
    <property type="match status" value="1"/>
</dbReference>
<dbReference type="AlphaFoldDB" id="A0A0P7BA73"/>
<accession>A0A0P7BA73</accession>
<dbReference type="RefSeq" id="WP_055150009.1">
    <property type="nucleotide sequence ID" value="NZ_JXSZ01000012.1"/>
</dbReference>
<comment type="caution">
    <text evidence="2">The sequence shown here is derived from an EMBL/GenBank/DDBJ whole genome shotgun (WGS) entry which is preliminary data.</text>
</comment>
<dbReference type="SUPFAM" id="SSF55729">
    <property type="entry name" value="Acyl-CoA N-acyltransferases (Nat)"/>
    <property type="match status" value="1"/>
</dbReference>
<dbReference type="STRING" id="1605367.AFM12_15700"/>
<proteinExistence type="predicted"/>
<evidence type="ECO:0000313" key="3">
    <source>
        <dbReference type="Proteomes" id="UP000050454"/>
    </source>
</evidence>
<dbReference type="Proteomes" id="UP000050454">
    <property type="component" value="Unassembled WGS sequence"/>
</dbReference>
<dbReference type="OrthoDB" id="7205533at2"/>
<dbReference type="GO" id="GO:0016747">
    <property type="term" value="F:acyltransferase activity, transferring groups other than amino-acyl groups"/>
    <property type="evidence" value="ECO:0007669"/>
    <property type="project" value="InterPro"/>
</dbReference>
<dbReference type="InterPro" id="IPR016181">
    <property type="entry name" value="Acyl_CoA_acyltransferase"/>
</dbReference>
<feature type="domain" description="N-acetyltransferase" evidence="1">
    <location>
        <begin position="1"/>
        <end position="173"/>
    </location>
</feature>
<reference evidence="2 3" key="1">
    <citation type="submission" date="2015-07" db="EMBL/GenBank/DDBJ databases">
        <title>The draft genome sequence of Leadbetterella sp. JN14-9.</title>
        <authorList>
            <person name="Liu Y."/>
            <person name="Du J."/>
            <person name="Shao Z."/>
        </authorList>
    </citation>
    <scope>NUCLEOTIDE SEQUENCE [LARGE SCALE GENOMIC DNA]</scope>
    <source>
        <strain evidence="2 3">JN14-9</strain>
    </source>
</reference>
<sequence length="173" mass="19929">MEIRKGTIADAEMLSDIGTLSFIESHGLSGPQADIEVYAKKYFTTESFEAELKEPSNVFNIIFCEGKPAGYSKIIFNSPHSNVPESRVTKLERLYLLKEFYGRNLGAELFNFNLNLSKEAGDKGLWLYVWKGNERAVRFYRKQGFEIVGSHDFKISETHYNPNHQMFLKFQPK</sequence>
<evidence type="ECO:0000313" key="2">
    <source>
        <dbReference type="EMBL" id="KPM47241.1"/>
    </source>
</evidence>
<name>A0A0P7BA73_9BACT</name>
<protein>
    <submittedName>
        <fullName evidence="2">Transcriptional regulator</fullName>
    </submittedName>
</protein>